<feature type="compositionally biased region" description="Low complexity" evidence="10">
    <location>
        <begin position="417"/>
        <end position="445"/>
    </location>
</feature>
<comment type="caution">
    <text evidence="13">The sequence shown here is derived from an EMBL/GenBank/DDBJ whole genome shotgun (WGS) entry which is preliminary data.</text>
</comment>
<keyword evidence="14" id="KW-1185">Reference proteome</keyword>
<dbReference type="PRINTS" id="PR00926">
    <property type="entry name" value="MITOCARRIER"/>
</dbReference>
<evidence type="ECO:0000256" key="1">
    <source>
        <dbReference type="ARBA" id="ARBA00004448"/>
    </source>
</evidence>
<dbReference type="InterPro" id="IPR023395">
    <property type="entry name" value="MCP_dom_sf"/>
</dbReference>
<dbReference type="InterPro" id="IPR002048">
    <property type="entry name" value="EF_hand_dom"/>
</dbReference>
<feature type="transmembrane region" description="Helical" evidence="11">
    <location>
        <begin position="515"/>
        <end position="536"/>
    </location>
</feature>
<dbReference type="Pfam" id="PF00153">
    <property type="entry name" value="Mito_carr"/>
    <property type="match status" value="4"/>
</dbReference>
<dbReference type="PROSITE" id="PS50920">
    <property type="entry name" value="SOLCAR"/>
    <property type="match status" value="3"/>
</dbReference>
<dbReference type="Pfam" id="PF13499">
    <property type="entry name" value="EF-hand_7"/>
    <property type="match status" value="1"/>
</dbReference>
<keyword evidence="7" id="KW-0496">Mitochondrion</keyword>
<evidence type="ECO:0000256" key="4">
    <source>
        <dbReference type="ARBA" id="ARBA00022737"/>
    </source>
</evidence>
<evidence type="ECO:0000256" key="10">
    <source>
        <dbReference type="SAM" id="MobiDB-lite"/>
    </source>
</evidence>
<dbReference type="PROSITE" id="PS00018">
    <property type="entry name" value="EF_HAND_1"/>
    <property type="match status" value="1"/>
</dbReference>
<dbReference type="GO" id="GO:0005743">
    <property type="term" value="C:mitochondrial inner membrane"/>
    <property type="evidence" value="ECO:0007669"/>
    <property type="project" value="UniProtKB-SubCell"/>
</dbReference>
<dbReference type="GO" id="GO:0005509">
    <property type="term" value="F:calcium ion binding"/>
    <property type="evidence" value="ECO:0007669"/>
    <property type="project" value="InterPro"/>
</dbReference>
<keyword evidence="2" id="KW-0813">Transport</keyword>
<dbReference type="GO" id="GO:0055085">
    <property type="term" value="P:transmembrane transport"/>
    <property type="evidence" value="ECO:0007669"/>
    <property type="project" value="InterPro"/>
</dbReference>
<evidence type="ECO:0000256" key="9">
    <source>
        <dbReference type="PROSITE-ProRule" id="PRU00282"/>
    </source>
</evidence>
<feature type="repeat" description="Solcar" evidence="9">
    <location>
        <begin position="225"/>
        <end position="317"/>
    </location>
</feature>
<feature type="domain" description="EF-hand" evidence="12">
    <location>
        <begin position="88"/>
        <end position="123"/>
    </location>
</feature>
<keyword evidence="6 11" id="KW-1133">Transmembrane helix</keyword>
<dbReference type="InterPro" id="IPR011992">
    <property type="entry name" value="EF-hand-dom_pair"/>
</dbReference>
<dbReference type="SMART" id="SM00054">
    <property type="entry name" value="EFh"/>
    <property type="match status" value="4"/>
</dbReference>
<dbReference type="Gene3D" id="1.50.40.10">
    <property type="entry name" value="Mitochondrial carrier domain"/>
    <property type="match status" value="1"/>
</dbReference>
<dbReference type="Gene3D" id="1.10.238.10">
    <property type="entry name" value="EF-hand"/>
    <property type="match status" value="1"/>
</dbReference>
<name>A0AAD5SI33_9FUNG</name>
<feature type="domain" description="EF-hand" evidence="12">
    <location>
        <begin position="124"/>
        <end position="154"/>
    </location>
</feature>
<evidence type="ECO:0000256" key="5">
    <source>
        <dbReference type="ARBA" id="ARBA00022837"/>
    </source>
</evidence>
<feature type="region of interest" description="Disordered" evidence="10">
    <location>
        <begin position="51"/>
        <end position="84"/>
    </location>
</feature>
<feature type="repeat" description="Solcar" evidence="9">
    <location>
        <begin position="329"/>
        <end position="494"/>
    </location>
</feature>
<comment type="subcellular location">
    <subcellularLocation>
        <location evidence="1">Mitochondrion inner membrane</location>
        <topology evidence="1">Multi-pass membrane protein</topology>
    </subcellularLocation>
</comment>
<dbReference type="PROSITE" id="PS50222">
    <property type="entry name" value="EF_HAND_2"/>
    <property type="match status" value="3"/>
</dbReference>
<feature type="region of interest" description="Disordered" evidence="10">
    <location>
        <begin position="400"/>
        <end position="446"/>
    </location>
</feature>
<evidence type="ECO:0000313" key="14">
    <source>
        <dbReference type="Proteomes" id="UP001212841"/>
    </source>
</evidence>
<sequence length="606" mass="65315">MQAAEDPVSRRLRIRSLFDSLDDDNTGYLEAGNITRRFDELAVGNGTCGSTKTPAAFDNRPDASSASSSSTFATPADGEGKPGGPLVSSIMYARELVKECDKTKDGRITFAEFEQFVKQKELELWRLFQQIDRGGDGLIQPGELRASLRSAGIDISDSEFREFLSQVDVDNDGVIDFFEWRDFLLLLPHKLTLHNVFKFYNGVYNVDWNTDSVLFPDNMISATVLERMKYFLAGGVAGAVSRTATAPLDRLKVLLVNQTSNPPKGLGNHIRAIRAALSQIYQDGGISSFYRGNGLNIVKIVPESALKFFVFEYCKSAFATLHGTSKDDIGVGGRFMAGGMAGLVSQAAIYPLETIKTRIMSQIPKDGARANPAGMERVGLGSGNFGTSLGSTPGATLSPIASSFTSSPSSPSPASPTSPSSSSAHQSALPSAPSHSHSQPTTTAQRQSLFLSTTKEIWREGGLKPFYRGCVPSLIGIVPYAGIDLAIFETLKQTYTSYLRSQQPSSSNDDPKPSMAAILSIGMISGAVGATMMYPLSVVRTRLQAQGTPSHPDVYAGAWDCCRRCYKGEGLAGFYKGLMPTLLKVLPAVSISYGVYERVKRALDVG</sequence>
<gene>
    <name evidence="13" type="ORF">HK097_003098</name>
</gene>
<dbReference type="SUPFAM" id="SSF47473">
    <property type="entry name" value="EF-hand"/>
    <property type="match status" value="1"/>
</dbReference>
<protein>
    <recommendedName>
        <fullName evidence="12">EF-hand domain-containing protein</fullName>
    </recommendedName>
</protein>
<feature type="repeat" description="Solcar" evidence="9">
    <location>
        <begin position="513"/>
        <end position="602"/>
    </location>
</feature>
<dbReference type="EMBL" id="JADGJD010000171">
    <property type="protein sequence ID" value="KAJ3053908.1"/>
    <property type="molecule type" value="Genomic_DNA"/>
</dbReference>
<keyword evidence="4" id="KW-0677">Repeat</keyword>
<proteinExistence type="predicted"/>
<dbReference type="InterPro" id="IPR002067">
    <property type="entry name" value="MCP"/>
</dbReference>
<evidence type="ECO:0000256" key="11">
    <source>
        <dbReference type="SAM" id="Phobius"/>
    </source>
</evidence>
<organism evidence="13 14">
    <name type="scientific">Rhizophlyctis rosea</name>
    <dbReference type="NCBI Taxonomy" id="64517"/>
    <lineage>
        <taxon>Eukaryota</taxon>
        <taxon>Fungi</taxon>
        <taxon>Fungi incertae sedis</taxon>
        <taxon>Chytridiomycota</taxon>
        <taxon>Chytridiomycota incertae sedis</taxon>
        <taxon>Chytridiomycetes</taxon>
        <taxon>Rhizophlyctidales</taxon>
        <taxon>Rhizophlyctidaceae</taxon>
        <taxon>Rhizophlyctis</taxon>
    </lineage>
</organism>
<reference evidence="13" key="1">
    <citation type="submission" date="2020-05" db="EMBL/GenBank/DDBJ databases">
        <title>Phylogenomic resolution of chytrid fungi.</title>
        <authorList>
            <person name="Stajich J.E."/>
            <person name="Amses K."/>
            <person name="Simmons R."/>
            <person name="Seto K."/>
            <person name="Myers J."/>
            <person name="Bonds A."/>
            <person name="Quandt C.A."/>
            <person name="Barry K."/>
            <person name="Liu P."/>
            <person name="Grigoriev I."/>
            <person name="Longcore J.E."/>
            <person name="James T.Y."/>
        </authorList>
    </citation>
    <scope>NUCLEOTIDE SEQUENCE</scope>
    <source>
        <strain evidence="13">JEL0318</strain>
    </source>
</reference>
<keyword evidence="3 9" id="KW-0812">Transmembrane</keyword>
<feature type="domain" description="EF-hand" evidence="12">
    <location>
        <begin position="155"/>
        <end position="190"/>
    </location>
</feature>
<evidence type="ECO:0000256" key="2">
    <source>
        <dbReference type="ARBA" id="ARBA00022448"/>
    </source>
</evidence>
<dbReference type="SUPFAM" id="SSF103506">
    <property type="entry name" value="Mitochondrial carrier"/>
    <property type="match status" value="1"/>
</dbReference>
<dbReference type="InterPro" id="IPR018108">
    <property type="entry name" value="MCP_transmembrane"/>
</dbReference>
<evidence type="ECO:0000256" key="3">
    <source>
        <dbReference type="ARBA" id="ARBA00022692"/>
    </source>
</evidence>
<evidence type="ECO:0000259" key="12">
    <source>
        <dbReference type="PROSITE" id="PS50222"/>
    </source>
</evidence>
<evidence type="ECO:0000313" key="13">
    <source>
        <dbReference type="EMBL" id="KAJ3053908.1"/>
    </source>
</evidence>
<dbReference type="Proteomes" id="UP001212841">
    <property type="component" value="Unassembled WGS sequence"/>
</dbReference>
<evidence type="ECO:0000256" key="6">
    <source>
        <dbReference type="ARBA" id="ARBA00022989"/>
    </source>
</evidence>
<feature type="compositionally biased region" description="Low complexity" evidence="10">
    <location>
        <begin position="400"/>
        <end position="409"/>
    </location>
</feature>
<dbReference type="Pfam" id="PF13202">
    <property type="entry name" value="EF-hand_5"/>
    <property type="match status" value="1"/>
</dbReference>
<evidence type="ECO:0000256" key="7">
    <source>
        <dbReference type="ARBA" id="ARBA00023128"/>
    </source>
</evidence>
<dbReference type="AlphaFoldDB" id="A0AAD5SI33"/>
<evidence type="ECO:0000256" key="8">
    <source>
        <dbReference type="ARBA" id="ARBA00023136"/>
    </source>
</evidence>
<keyword evidence="8 9" id="KW-0472">Membrane</keyword>
<dbReference type="InterPro" id="IPR018247">
    <property type="entry name" value="EF_Hand_1_Ca_BS"/>
</dbReference>
<dbReference type="CDD" id="cd00051">
    <property type="entry name" value="EFh"/>
    <property type="match status" value="1"/>
</dbReference>
<keyword evidence="5" id="KW-0106">Calcium</keyword>
<accession>A0AAD5SI33</accession>
<dbReference type="PANTHER" id="PTHR24089">
    <property type="entry name" value="SOLUTE CARRIER FAMILY 25"/>
    <property type="match status" value="1"/>
</dbReference>